<evidence type="ECO:0000259" key="7">
    <source>
        <dbReference type="PROSITE" id="PS50043"/>
    </source>
</evidence>
<dbReference type="InterPro" id="IPR016032">
    <property type="entry name" value="Sig_transdc_resp-reg_C-effctor"/>
</dbReference>
<feature type="domain" description="HTH luxR-type" evidence="7">
    <location>
        <begin position="143"/>
        <end position="208"/>
    </location>
</feature>
<organism evidence="9 10">
    <name type="scientific">Pantoea endophytica</name>
    <dbReference type="NCBI Taxonomy" id="92488"/>
    <lineage>
        <taxon>Bacteria</taxon>
        <taxon>Pseudomonadati</taxon>
        <taxon>Pseudomonadota</taxon>
        <taxon>Gammaproteobacteria</taxon>
        <taxon>Enterobacterales</taxon>
        <taxon>Erwiniaceae</taxon>
        <taxon>Pantoea</taxon>
    </lineage>
</organism>
<dbReference type="PROSITE" id="PS50043">
    <property type="entry name" value="HTH_LUXR_2"/>
    <property type="match status" value="1"/>
</dbReference>
<evidence type="ECO:0000259" key="8">
    <source>
        <dbReference type="PROSITE" id="PS50110"/>
    </source>
</evidence>
<dbReference type="Proteomes" id="UP000234296">
    <property type="component" value="Unassembled WGS sequence"/>
</dbReference>
<dbReference type="SUPFAM" id="SSF46894">
    <property type="entry name" value="C-terminal effector domain of the bipartite response regulators"/>
    <property type="match status" value="1"/>
</dbReference>
<keyword evidence="5" id="KW-0804">Transcription</keyword>
<dbReference type="RefSeq" id="WP_101761047.1">
    <property type="nucleotide sequence ID" value="NZ_JAFLWX010000001.1"/>
</dbReference>
<keyword evidence="10" id="KW-1185">Reference proteome</keyword>
<dbReference type="SMART" id="SM00448">
    <property type="entry name" value="REC"/>
    <property type="match status" value="1"/>
</dbReference>
<comment type="caution">
    <text evidence="9">The sequence shown here is derived from an EMBL/GenBank/DDBJ whole genome shotgun (WGS) entry which is preliminary data.</text>
</comment>
<keyword evidence="3" id="KW-0805">Transcription regulation</keyword>
<dbReference type="GO" id="GO:0003677">
    <property type="term" value="F:DNA binding"/>
    <property type="evidence" value="ECO:0007669"/>
    <property type="project" value="UniProtKB-KW"/>
</dbReference>
<evidence type="ECO:0000256" key="4">
    <source>
        <dbReference type="ARBA" id="ARBA00023125"/>
    </source>
</evidence>
<dbReference type="Gene3D" id="3.40.50.2300">
    <property type="match status" value="1"/>
</dbReference>
<feature type="modified residue" description="4-aspartylphosphate" evidence="6">
    <location>
        <position position="53"/>
    </location>
</feature>
<evidence type="ECO:0000313" key="9">
    <source>
        <dbReference type="EMBL" id="PLR25706.1"/>
    </source>
</evidence>
<keyword evidence="2" id="KW-0902">Two-component regulatory system</keyword>
<dbReference type="SUPFAM" id="SSF52172">
    <property type="entry name" value="CheY-like"/>
    <property type="match status" value="1"/>
</dbReference>
<evidence type="ECO:0000256" key="1">
    <source>
        <dbReference type="ARBA" id="ARBA00022553"/>
    </source>
</evidence>
<evidence type="ECO:0000256" key="5">
    <source>
        <dbReference type="ARBA" id="ARBA00023163"/>
    </source>
</evidence>
<dbReference type="PROSITE" id="PS00622">
    <property type="entry name" value="HTH_LUXR_1"/>
    <property type="match status" value="1"/>
</dbReference>
<reference evidence="10" key="1">
    <citation type="submission" date="2017-12" db="EMBL/GenBank/DDBJ databases">
        <title>The genome sequence of Pantoea sp. 596.</title>
        <authorList>
            <person name="Gao J."/>
            <person name="Mao X."/>
            <person name="Sun J."/>
        </authorList>
    </citation>
    <scope>NUCLEOTIDE SEQUENCE [LARGE SCALE GENOMIC DNA]</scope>
    <source>
        <strain evidence="10">596</strain>
    </source>
</reference>
<evidence type="ECO:0000256" key="6">
    <source>
        <dbReference type="PROSITE-ProRule" id="PRU00169"/>
    </source>
</evidence>
<dbReference type="Pfam" id="PF00072">
    <property type="entry name" value="Response_reg"/>
    <property type="match status" value="1"/>
</dbReference>
<evidence type="ECO:0000256" key="2">
    <source>
        <dbReference type="ARBA" id="ARBA00023012"/>
    </source>
</evidence>
<dbReference type="PANTHER" id="PTHR43214:SF41">
    <property type="entry name" value="NITRATE_NITRITE RESPONSE REGULATOR PROTEIN NARP"/>
    <property type="match status" value="1"/>
</dbReference>
<feature type="domain" description="Response regulatory" evidence="8">
    <location>
        <begin position="3"/>
        <end position="118"/>
    </location>
</feature>
<keyword evidence="1 6" id="KW-0597">Phosphoprotein</keyword>
<sequence>MLKILLVDDHPVIRYAVRMLVEQSGNTVLAETENGADALRLTRELRPDIVLLDIGLPKIDGFQVIEHLRNQTHSPKILVLTSQASPHFAQRCQKAGANGFITKTEELSGLIEAINVVGRGYTYYPQPGYMENWTDNERTPAQDSMVIAQLSDREMSVLTGLVSGLSNKEISIRLALSEKTISTYKHRLKMKLNARSIIDLIDFARRNQLIE</sequence>
<name>A0ABX4STH6_9GAMM</name>
<dbReference type="PRINTS" id="PR00038">
    <property type="entry name" value="HTHLUXR"/>
</dbReference>
<proteinExistence type="predicted"/>
<accession>A0ABX4STH6</accession>
<dbReference type="CDD" id="cd17535">
    <property type="entry name" value="REC_NarL-like"/>
    <property type="match status" value="1"/>
</dbReference>
<dbReference type="EMBL" id="PJRT01000005">
    <property type="protein sequence ID" value="PLR25706.1"/>
    <property type="molecule type" value="Genomic_DNA"/>
</dbReference>
<dbReference type="PROSITE" id="PS50110">
    <property type="entry name" value="RESPONSE_REGULATORY"/>
    <property type="match status" value="1"/>
</dbReference>
<dbReference type="InterPro" id="IPR058245">
    <property type="entry name" value="NreC/VraR/RcsB-like_REC"/>
</dbReference>
<dbReference type="CDD" id="cd06170">
    <property type="entry name" value="LuxR_C_like"/>
    <property type="match status" value="1"/>
</dbReference>
<dbReference type="InterPro" id="IPR001789">
    <property type="entry name" value="Sig_transdc_resp-reg_receiver"/>
</dbReference>
<dbReference type="SMART" id="SM00421">
    <property type="entry name" value="HTH_LUXR"/>
    <property type="match status" value="1"/>
</dbReference>
<dbReference type="Pfam" id="PF00196">
    <property type="entry name" value="GerE"/>
    <property type="match status" value="1"/>
</dbReference>
<gene>
    <name evidence="9" type="ORF">PZBJ_02570</name>
</gene>
<evidence type="ECO:0000313" key="10">
    <source>
        <dbReference type="Proteomes" id="UP000234296"/>
    </source>
</evidence>
<dbReference type="PANTHER" id="PTHR43214">
    <property type="entry name" value="TWO-COMPONENT RESPONSE REGULATOR"/>
    <property type="match status" value="1"/>
</dbReference>
<dbReference type="InterPro" id="IPR011006">
    <property type="entry name" value="CheY-like_superfamily"/>
</dbReference>
<protein>
    <submittedName>
        <fullName evidence="9">DNA-binding response regulator</fullName>
    </submittedName>
</protein>
<evidence type="ECO:0000256" key="3">
    <source>
        <dbReference type="ARBA" id="ARBA00023015"/>
    </source>
</evidence>
<dbReference type="InterPro" id="IPR039420">
    <property type="entry name" value="WalR-like"/>
</dbReference>
<dbReference type="InterPro" id="IPR000792">
    <property type="entry name" value="Tscrpt_reg_LuxR_C"/>
</dbReference>
<keyword evidence="4 9" id="KW-0238">DNA-binding</keyword>